<evidence type="ECO:0000256" key="2">
    <source>
        <dbReference type="ARBA" id="ARBA00022747"/>
    </source>
</evidence>
<organism evidence="5 6">
    <name type="scientific">Agromyces allii</name>
    <dbReference type="NCBI Taxonomy" id="393607"/>
    <lineage>
        <taxon>Bacteria</taxon>
        <taxon>Bacillati</taxon>
        <taxon>Actinomycetota</taxon>
        <taxon>Actinomycetes</taxon>
        <taxon>Micrococcales</taxon>
        <taxon>Microbacteriaceae</taxon>
        <taxon>Agromyces</taxon>
    </lineage>
</organism>
<dbReference type="RefSeq" id="WP_157414599.1">
    <property type="nucleotide sequence ID" value="NZ_BAAAMK010000001.1"/>
</dbReference>
<dbReference type="SUPFAM" id="SSF116734">
    <property type="entry name" value="DNA methylase specificity domain"/>
    <property type="match status" value="2"/>
</dbReference>
<keyword evidence="2" id="KW-0680">Restriction system</keyword>
<keyword evidence="6" id="KW-1185">Reference proteome</keyword>
<dbReference type="PANTHER" id="PTHR30408:SF12">
    <property type="entry name" value="TYPE I RESTRICTION ENZYME MJAVIII SPECIFICITY SUBUNIT"/>
    <property type="match status" value="1"/>
</dbReference>
<accession>A0ABN2Q5P3</accession>
<reference evidence="5 6" key="1">
    <citation type="journal article" date="2019" name="Int. J. Syst. Evol. Microbiol.">
        <title>The Global Catalogue of Microorganisms (GCM) 10K type strain sequencing project: providing services to taxonomists for standard genome sequencing and annotation.</title>
        <authorList>
            <consortium name="The Broad Institute Genomics Platform"/>
            <consortium name="The Broad Institute Genome Sequencing Center for Infectious Disease"/>
            <person name="Wu L."/>
            <person name="Ma J."/>
        </authorList>
    </citation>
    <scope>NUCLEOTIDE SEQUENCE [LARGE SCALE GENOMIC DNA]</scope>
    <source>
        <strain evidence="5 6">JCM 13584</strain>
    </source>
</reference>
<dbReference type="PANTHER" id="PTHR30408">
    <property type="entry name" value="TYPE-1 RESTRICTION ENZYME ECOKI SPECIFICITY PROTEIN"/>
    <property type="match status" value="1"/>
</dbReference>
<name>A0ABN2Q5P3_9MICO</name>
<protein>
    <recommendedName>
        <fullName evidence="4">Type I restriction modification DNA specificity domain-containing protein</fullName>
    </recommendedName>
</protein>
<dbReference type="Gene3D" id="3.90.220.20">
    <property type="entry name" value="DNA methylase specificity domains"/>
    <property type="match status" value="2"/>
</dbReference>
<gene>
    <name evidence="5" type="ORF">GCM10009717_09570</name>
</gene>
<comment type="similarity">
    <text evidence="1">Belongs to the type-I restriction system S methylase family.</text>
</comment>
<dbReference type="CDD" id="cd17253">
    <property type="entry name" value="RMtype1_S_Eco933I-TRD2-CR2_like"/>
    <property type="match status" value="1"/>
</dbReference>
<evidence type="ECO:0000313" key="6">
    <source>
        <dbReference type="Proteomes" id="UP001499954"/>
    </source>
</evidence>
<dbReference type="Proteomes" id="UP001499954">
    <property type="component" value="Unassembled WGS sequence"/>
</dbReference>
<dbReference type="InterPro" id="IPR044946">
    <property type="entry name" value="Restrct_endonuc_typeI_TRD_sf"/>
</dbReference>
<dbReference type="InterPro" id="IPR000055">
    <property type="entry name" value="Restrct_endonuc_typeI_TRD"/>
</dbReference>
<comment type="caution">
    <text evidence="5">The sequence shown here is derived from an EMBL/GenBank/DDBJ whole genome shotgun (WGS) entry which is preliminary data.</text>
</comment>
<proteinExistence type="inferred from homology"/>
<evidence type="ECO:0000313" key="5">
    <source>
        <dbReference type="EMBL" id="GAA1945175.1"/>
    </source>
</evidence>
<dbReference type="EMBL" id="BAAAMK010000001">
    <property type="protein sequence ID" value="GAA1945175.1"/>
    <property type="molecule type" value="Genomic_DNA"/>
</dbReference>
<keyword evidence="3" id="KW-0238">DNA-binding</keyword>
<evidence type="ECO:0000259" key="4">
    <source>
        <dbReference type="Pfam" id="PF01420"/>
    </source>
</evidence>
<evidence type="ECO:0000256" key="1">
    <source>
        <dbReference type="ARBA" id="ARBA00010923"/>
    </source>
</evidence>
<feature type="domain" description="Type I restriction modification DNA specificity" evidence="4">
    <location>
        <begin position="89"/>
        <end position="157"/>
    </location>
</feature>
<sequence length="382" mass="42971">MTTVRLDDLIKSAGSRAGNRLAPVYSVTKHRGFVRSDEYFTKQVHSKDLSTYKLVEQGDFAYATIHLDEGSIGRATERSLISPMYTVFSIDEQRVDPEYLYRFLKSPTALAQYATMGNGTAERRKSISLATLGRMSFALPPLPEQRRIAAILDEADALRGRQARSVKVHDEAADAVYRELFAKREGRVLPLSEIADVSSGITKGRKTNGAAMREVPFMAVVNVQDKRIDLTNVKRIEATATEIERYRLRAGDLLLTEGGDPDKLGRGVLWNDELPESIHQNHIFRVRLKSGDVDPLYLNWHVGSEYGKAYFLRMAKQTTGIASINSTQLKAFPAVVPSRVKQNRFVESVRRIEASKRTAERVLRELDALFASLQHRAFRGEL</sequence>
<dbReference type="Pfam" id="PF01420">
    <property type="entry name" value="Methylase_S"/>
    <property type="match status" value="1"/>
</dbReference>
<dbReference type="InterPro" id="IPR052021">
    <property type="entry name" value="Type-I_RS_S_subunit"/>
</dbReference>
<evidence type="ECO:0000256" key="3">
    <source>
        <dbReference type="ARBA" id="ARBA00023125"/>
    </source>
</evidence>